<organism evidence="2 3">
    <name type="scientific">Planomicrobium stackebrandtii</name>
    <dbReference type="NCBI Taxonomy" id="253160"/>
    <lineage>
        <taxon>Bacteria</taxon>
        <taxon>Bacillati</taxon>
        <taxon>Bacillota</taxon>
        <taxon>Bacilli</taxon>
        <taxon>Bacillales</taxon>
        <taxon>Caryophanaceae</taxon>
        <taxon>Planomicrobium</taxon>
    </lineage>
</organism>
<comment type="caution">
    <text evidence="2">The sequence shown here is derived from an EMBL/GenBank/DDBJ whole genome shotgun (WGS) entry which is preliminary data.</text>
</comment>
<dbReference type="CDD" id="cd05269">
    <property type="entry name" value="TMR_SDR_a"/>
    <property type="match status" value="1"/>
</dbReference>
<reference evidence="2 3" key="1">
    <citation type="submission" date="2023-07" db="EMBL/GenBank/DDBJ databases">
        <title>Genomic Encyclopedia of Type Strains, Phase IV (KMG-IV): sequencing the most valuable type-strain genomes for metagenomic binning, comparative biology and taxonomic classification.</title>
        <authorList>
            <person name="Goeker M."/>
        </authorList>
    </citation>
    <scope>NUCLEOTIDE SEQUENCE [LARGE SCALE GENOMIC DNA]</scope>
    <source>
        <strain evidence="2 3">DSM 16419</strain>
    </source>
</reference>
<dbReference type="Proteomes" id="UP001241988">
    <property type="component" value="Unassembled WGS sequence"/>
</dbReference>
<dbReference type="InterPro" id="IPR036291">
    <property type="entry name" value="NAD(P)-bd_dom_sf"/>
</dbReference>
<dbReference type="SUPFAM" id="SSF51735">
    <property type="entry name" value="NAD(P)-binding Rossmann-fold domains"/>
    <property type="match status" value="1"/>
</dbReference>
<accession>A0ABU0GPT7</accession>
<dbReference type="PANTHER" id="PTHR47129:SF1">
    <property type="entry name" value="NMRA-LIKE DOMAIN-CONTAINING PROTEIN"/>
    <property type="match status" value="1"/>
</dbReference>
<dbReference type="EMBL" id="JAUSWB010000001">
    <property type="protein sequence ID" value="MDQ0427370.1"/>
    <property type="molecule type" value="Genomic_DNA"/>
</dbReference>
<sequence>MNYNITAATGNLGVKIVEEALKHLAPENLLLTVRNPDKAVRFKKLGIGIKQANYRSEQALAAAFRGTDVLIYIPSLTFPSVARIMEFENAIVAAEKTGVKQFIFIGFMADHGNNPFKMSPFFGYVQRRLASGSVPYTYIRNGMYSDPLPPYLPELARRGKILYPVADQKISFISRADLAKAIVKIAVNEELHGREHTLTGPKAWSMNELAELMSRISGSPIVYDPLTNEQFAELYDEPKGFGPVLVSLYEAAAKGLMGEVTADFERITGEKAEDLSSYIEREYQNLS</sequence>
<protein>
    <submittedName>
        <fullName evidence="2">Uncharacterized protein YbjT (DUF2867 family)</fullName>
    </submittedName>
</protein>
<feature type="domain" description="NmrA-like" evidence="1">
    <location>
        <begin position="5"/>
        <end position="275"/>
    </location>
</feature>
<dbReference type="Gene3D" id="3.90.25.10">
    <property type="entry name" value="UDP-galactose 4-epimerase, domain 1"/>
    <property type="match status" value="1"/>
</dbReference>
<dbReference type="PANTHER" id="PTHR47129">
    <property type="entry name" value="QUINONE OXIDOREDUCTASE 2"/>
    <property type="match status" value="1"/>
</dbReference>
<dbReference type="Gene3D" id="3.40.50.720">
    <property type="entry name" value="NAD(P)-binding Rossmann-like Domain"/>
    <property type="match status" value="1"/>
</dbReference>
<evidence type="ECO:0000259" key="1">
    <source>
        <dbReference type="Pfam" id="PF05368"/>
    </source>
</evidence>
<dbReference type="InterPro" id="IPR052718">
    <property type="entry name" value="NmrA-type_oxidoreductase"/>
</dbReference>
<dbReference type="InterPro" id="IPR008030">
    <property type="entry name" value="NmrA-like"/>
</dbReference>
<name>A0ABU0GPT7_9BACL</name>
<evidence type="ECO:0000313" key="2">
    <source>
        <dbReference type="EMBL" id="MDQ0427370.1"/>
    </source>
</evidence>
<keyword evidence="3" id="KW-1185">Reference proteome</keyword>
<proteinExistence type="predicted"/>
<gene>
    <name evidence="2" type="ORF">QOZ98_000195</name>
</gene>
<dbReference type="Pfam" id="PF05368">
    <property type="entry name" value="NmrA"/>
    <property type="match status" value="1"/>
</dbReference>
<evidence type="ECO:0000313" key="3">
    <source>
        <dbReference type="Proteomes" id="UP001241988"/>
    </source>
</evidence>
<dbReference type="RefSeq" id="WP_308785685.1">
    <property type="nucleotide sequence ID" value="NZ_JAUSWB010000001.1"/>
</dbReference>